<dbReference type="EMBL" id="CAKMRJ010002199">
    <property type="protein sequence ID" value="CAH1425117.1"/>
    <property type="molecule type" value="Genomic_DNA"/>
</dbReference>
<comment type="caution">
    <text evidence="2">The sequence shown here is derived from an EMBL/GenBank/DDBJ whole genome shotgun (WGS) entry which is preliminary data.</text>
</comment>
<dbReference type="Proteomes" id="UP001157418">
    <property type="component" value="Unassembled WGS sequence"/>
</dbReference>
<feature type="compositionally biased region" description="Polar residues" evidence="1">
    <location>
        <begin position="50"/>
        <end position="60"/>
    </location>
</feature>
<sequence length="88" mass="9974">MHLWPSKTLRASFKLEYLNNLEWNLRRMKSEKNNKNQSSGSSNEEKLLSDGTSSQNRNSMDCSRACGAVLRDLLIIFSCCYCCGACTD</sequence>
<evidence type="ECO:0000313" key="3">
    <source>
        <dbReference type="Proteomes" id="UP001157418"/>
    </source>
</evidence>
<reference evidence="2 3" key="1">
    <citation type="submission" date="2022-01" db="EMBL/GenBank/DDBJ databases">
        <authorList>
            <person name="Xiong W."/>
            <person name="Schranz E."/>
        </authorList>
    </citation>
    <scope>NUCLEOTIDE SEQUENCE [LARGE SCALE GENOMIC DNA]</scope>
</reference>
<evidence type="ECO:0000256" key="1">
    <source>
        <dbReference type="SAM" id="MobiDB-lite"/>
    </source>
</evidence>
<name>A0AAU9MH95_9ASTR</name>
<feature type="region of interest" description="Disordered" evidence="1">
    <location>
        <begin position="29"/>
        <end position="60"/>
    </location>
</feature>
<gene>
    <name evidence="2" type="ORF">LVIROSA_LOCUS12276</name>
</gene>
<dbReference type="AlphaFoldDB" id="A0AAU9MH95"/>
<accession>A0AAU9MH95</accession>
<protein>
    <submittedName>
        <fullName evidence="2">Uncharacterized protein</fullName>
    </submittedName>
</protein>
<organism evidence="2 3">
    <name type="scientific">Lactuca virosa</name>
    <dbReference type="NCBI Taxonomy" id="75947"/>
    <lineage>
        <taxon>Eukaryota</taxon>
        <taxon>Viridiplantae</taxon>
        <taxon>Streptophyta</taxon>
        <taxon>Embryophyta</taxon>
        <taxon>Tracheophyta</taxon>
        <taxon>Spermatophyta</taxon>
        <taxon>Magnoliopsida</taxon>
        <taxon>eudicotyledons</taxon>
        <taxon>Gunneridae</taxon>
        <taxon>Pentapetalae</taxon>
        <taxon>asterids</taxon>
        <taxon>campanulids</taxon>
        <taxon>Asterales</taxon>
        <taxon>Asteraceae</taxon>
        <taxon>Cichorioideae</taxon>
        <taxon>Cichorieae</taxon>
        <taxon>Lactucinae</taxon>
        <taxon>Lactuca</taxon>
    </lineage>
</organism>
<keyword evidence="3" id="KW-1185">Reference proteome</keyword>
<evidence type="ECO:0000313" key="2">
    <source>
        <dbReference type="EMBL" id="CAH1425117.1"/>
    </source>
</evidence>
<dbReference type="PANTHER" id="PTHR37263">
    <property type="entry name" value="EXPRESSED PROTEIN"/>
    <property type="match status" value="1"/>
</dbReference>
<proteinExistence type="predicted"/>
<dbReference type="PANTHER" id="PTHR37263:SF2">
    <property type="entry name" value="EXPRESSED PROTEIN"/>
    <property type="match status" value="1"/>
</dbReference>